<dbReference type="HAMAP" id="MF_01358">
    <property type="entry name" value="NDH1_NuoD"/>
    <property type="match status" value="1"/>
</dbReference>
<evidence type="ECO:0000256" key="12">
    <source>
        <dbReference type="ARBA" id="ARBA00047712"/>
    </source>
</evidence>
<dbReference type="NCBIfam" id="NF008728">
    <property type="entry name" value="PRK11742.1"/>
    <property type="match status" value="1"/>
</dbReference>
<dbReference type="InterPro" id="IPR014029">
    <property type="entry name" value="NADH_UbQ_OxRdtase_49kDa_CS"/>
</dbReference>
<evidence type="ECO:0000256" key="10">
    <source>
        <dbReference type="ARBA" id="ARBA00023136"/>
    </source>
</evidence>
<comment type="similarity">
    <text evidence="3 13">In the C-terminal section; belongs to the complex I 49 kDa subunit family.</text>
</comment>
<dbReference type="InterPro" id="IPR001135">
    <property type="entry name" value="NADH_Q_OxRdtase_suD"/>
</dbReference>
<comment type="catalytic activity">
    <reaction evidence="12 13">
        <text>a quinone + NADH + 5 H(+)(in) = a quinol + NAD(+) + 4 H(+)(out)</text>
        <dbReference type="Rhea" id="RHEA:57888"/>
        <dbReference type="ChEBI" id="CHEBI:15378"/>
        <dbReference type="ChEBI" id="CHEBI:24646"/>
        <dbReference type="ChEBI" id="CHEBI:57540"/>
        <dbReference type="ChEBI" id="CHEBI:57945"/>
        <dbReference type="ChEBI" id="CHEBI:132124"/>
    </reaction>
</comment>
<dbReference type="NCBIfam" id="TIGR01962">
    <property type="entry name" value="NuoD"/>
    <property type="match status" value="1"/>
</dbReference>
<keyword evidence="17" id="KW-1185">Reference proteome</keyword>
<evidence type="ECO:0000313" key="16">
    <source>
        <dbReference type="EMBL" id="MFD2309588.1"/>
    </source>
</evidence>
<evidence type="ECO:0000256" key="3">
    <source>
        <dbReference type="ARBA" id="ARBA00010019"/>
    </source>
</evidence>
<evidence type="ECO:0000256" key="9">
    <source>
        <dbReference type="ARBA" id="ARBA00023075"/>
    </source>
</evidence>
<keyword evidence="5 13" id="KW-1003">Cell membrane</keyword>
<dbReference type="GO" id="GO:0050136">
    <property type="term" value="F:NADH dehydrogenase (quinone) (non-electrogenic) activity"/>
    <property type="evidence" value="ECO:0007669"/>
    <property type="project" value="UniProtKB-EC"/>
</dbReference>
<reference evidence="17" key="1">
    <citation type="journal article" date="2019" name="Int. J. Syst. Evol. Microbiol.">
        <title>The Global Catalogue of Microorganisms (GCM) 10K type strain sequencing project: providing services to taxonomists for standard genome sequencing and annotation.</title>
        <authorList>
            <consortium name="The Broad Institute Genomics Platform"/>
            <consortium name="The Broad Institute Genome Sequencing Center for Infectious Disease"/>
            <person name="Wu L."/>
            <person name="Ma J."/>
        </authorList>
    </citation>
    <scope>NUCLEOTIDE SEQUENCE [LARGE SCALE GENOMIC DNA]</scope>
    <source>
        <strain evidence="17">KCTC 12848</strain>
    </source>
</reference>
<proteinExistence type="inferred from homology"/>
<dbReference type="PANTHER" id="PTHR11993:SF45">
    <property type="entry name" value="NADH-QUINONE OXIDOREDUCTASE SUBUNIT C_D"/>
    <property type="match status" value="1"/>
</dbReference>
<feature type="domain" description="NADH:ubiquinone oxidoreductase 30kDa subunit" evidence="14">
    <location>
        <begin position="48"/>
        <end position="180"/>
    </location>
</feature>
<dbReference type="Pfam" id="PF00346">
    <property type="entry name" value="Complex1_49kDa"/>
    <property type="match status" value="1"/>
</dbReference>
<gene>
    <name evidence="13 16" type="primary">nuoC</name>
    <name evidence="13" type="synonym">nuoCD</name>
    <name evidence="13" type="synonym">nuoD</name>
    <name evidence="16" type="ORF">ACFSKX_04080</name>
</gene>
<dbReference type="InterPro" id="IPR037232">
    <property type="entry name" value="NADH_quin_OxRdtase_su_C/D-like"/>
</dbReference>
<dbReference type="InterPro" id="IPR020396">
    <property type="entry name" value="NADH_UbQ_OxRdtase_CS"/>
</dbReference>
<dbReference type="HAMAP" id="MF_01359">
    <property type="entry name" value="NDH1_NuoCD_1"/>
    <property type="match status" value="1"/>
</dbReference>
<dbReference type="EC" id="7.1.1.-" evidence="13"/>
<name>A0ABW5EBD5_9GAMM</name>
<dbReference type="Proteomes" id="UP001597425">
    <property type="component" value="Unassembled WGS sequence"/>
</dbReference>
<dbReference type="InterPro" id="IPR023062">
    <property type="entry name" value="NADH_DH_suCD"/>
</dbReference>
<evidence type="ECO:0000313" key="17">
    <source>
        <dbReference type="Proteomes" id="UP001597425"/>
    </source>
</evidence>
<dbReference type="Gene3D" id="1.10.645.10">
    <property type="entry name" value="Cytochrome-c3 Hydrogenase, chain B"/>
    <property type="match status" value="1"/>
</dbReference>
<evidence type="ECO:0000256" key="6">
    <source>
        <dbReference type="ARBA" id="ARBA00022719"/>
    </source>
</evidence>
<keyword evidence="11 13" id="KW-0511">Multifunctional enzyme</keyword>
<sequence length="601" mass="68923">MSDVIAQSVYTPSPYREAAEAFIGDLRREYTGDNYWLQPDCLDMPTLWIGQRDLLPLLRFLKSEISQPFAMLYDLSAIDERLRSNRGKGERKQPESDFTLVYQLLSFERDLFVRIKVALPESRLSAPSATPVWACANWYEREAWDLFGIEFIGHPNLRRIMMPPTWRGHPLRKEHHARATEVDPFTLSADKQREEQQALLFKPEEWGMARANDSSEFMFLNLGPNHPSVHGVFRVALQLDGEQIVDAVPDIGYHHRGAEKMAERQAWHSYVPYTDRIDYLGGVMNNLPYVLALEQLAGIEVPPRAQTIRVMLCELFRIASHLVFYGTFAQDVGQMSPVFYMFEDREKLFGIVEAITGGRMHPAWFRIGGVAQDLPHGWDRVIREFLDYLPARLREYEGMVIDNKILQKRTRGIGVYNTAEALEWGITGPGLRATGLEWDLRKRRPYSGYDQFEFDIPVYDGGDCFDRCRVRVEEMRQSLRIIRQCLDNMPGGPYKSDHPLTTPPRRSGTMHDIETLIQHFVNNSWGPVMPAGESCFPVEATKGLNSYQIVSDGGTNAYRNRIRTPSFPHLQMIPLMSRGLLVSDLIAIIASIDFVMADVDR</sequence>
<dbReference type="PANTHER" id="PTHR11993">
    <property type="entry name" value="NADH-UBIQUINONE OXIDOREDUCTASE 49 KDA SUBUNIT"/>
    <property type="match status" value="1"/>
</dbReference>
<comment type="subcellular location">
    <subcellularLocation>
        <location evidence="2">Cell inner membrane</location>
        <topology evidence="2">Peripheral membrane protein</topology>
    </subcellularLocation>
    <subcellularLocation>
        <location evidence="13">Cell membrane</location>
        <topology evidence="13">Peripheral membrane protein</topology>
        <orientation evidence="13">Cytoplasmic side</orientation>
    </subcellularLocation>
</comment>
<keyword evidence="4 13" id="KW-0813">Transport</keyword>
<dbReference type="SUPFAM" id="SSF143243">
    <property type="entry name" value="Nqo5-like"/>
    <property type="match status" value="1"/>
</dbReference>
<dbReference type="EMBL" id="JBHUJD010000004">
    <property type="protein sequence ID" value="MFD2309588.1"/>
    <property type="molecule type" value="Genomic_DNA"/>
</dbReference>
<evidence type="ECO:0000259" key="15">
    <source>
        <dbReference type="Pfam" id="PF00346"/>
    </source>
</evidence>
<keyword evidence="8 13" id="KW-0520">NAD</keyword>
<dbReference type="Pfam" id="PF00329">
    <property type="entry name" value="Complex1_30kDa"/>
    <property type="match status" value="1"/>
</dbReference>
<dbReference type="InterPro" id="IPR029014">
    <property type="entry name" value="NiFe-Hase_large"/>
</dbReference>
<evidence type="ECO:0000256" key="2">
    <source>
        <dbReference type="ARBA" id="ARBA00004417"/>
    </source>
</evidence>
<accession>A0ABW5EBD5</accession>
<protein>
    <recommendedName>
        <fullName evidence="13">NADH-quinone oxidoreductase subunit C/D</fullName>
        <ecNumber evidence="13">7.1.1.-</ecNumber>
    </recommendedName>
    <alternativeName>
        <fullName evidence="13">NADH dehydrogenase I subunit C/D</fullName>
    </alternativeName>
    <alternativeName>
        <fullName evidence="13">NDH-1 subunit C/D</fullName>
    </alternativeName>
</protein>
<comment type="function">
    <text evidence="1 13">NDH-1 shuttles electrons from NADH, via FMN and iron-sulfur (Fe-S) centers, to quinones in the respiratory chain. The immediate electron acceptor for the enzyme in this species is believed to be ubiquinone. Couples the redox reaction to proton translocation (for every two electrons transferred, four hydrogen ions are translocated across the cytoplasmic membrane), and thus conserves the redox energy in a proton gradient.</text>
</comment>
<evidence type="ECO:0000256" key="7">
    <source>
        <dbReference type="ARBA" id="ARBA00022967"/>
    </source>
</evidence>
<evidence type="ECO:0000256" key="13">
    <source>
        <dbReference type="HAMAP-Rule" id="MF_01359"/>
    </source>
</evidence>
<keyword evidence="6 13" id="KW-0874">Quinone</keyword>
<dbReference type="NCBIfam" id="NF004739">
    <property type="entry name" value="PRK06075.1"/>
    <property type="match status" value="1"/>
</dbReference>
<organism evidence="16 17">
    <name type="scientific">Microbulbifer halophilus</name>
    <dbReference type="NCBI Taxonomy" id="453963"/>
    <lineage>
        <taxon>Bacteria</taxon>
        <taxon>Pseudomonadati</taxon>
        <taxon>Pseudomonadota</taxon>
        <taxon>Gammaproteobacteria</taxon>
        <taxon>Cellvibrionales</taxon>
        <taxon>Microbulbiferaceae</taxon>
        <taxon>Microbulbifer</taxon>
    </lineage>
</organism>
<comment type="caution">
    <text evidence="16">The sequence shown here is derived from an EMBL/GenBank/DDBJ whole genome shotgun (WGS) entry which is preliminary data.</text>
</comment>
<dbReference type="SUPFAM" id="SSF56762">
    <property type="entry name" value="HydB/Nqo4-like"/>
    <property type="match status" value="1"/>
</dbReference>
<evidence type="ECO:0000259" key="14">
    <source>
        <dbReference type="Pfam" id="PF00329"/>
    </source>
</evidence>
<feature type="region of interest" description="NADH dehydrogenase I subunit C" evidence="13">
    <location>
        <begin position="1"/>
        <end position="192"/>
    </location>
</feature>
<keyword evidence="10 13" id="KW-0472">Membrane</keyword>
<evidence type="ECO:0000256" key="5">
    <source>
        <dbReference type="ARBA" id="ARBA00022475"/>
    </source>
</evidence>
<dbReference type="InterPro" id="IPR001268">
    <property type="entry name" value="NADH_UbQ_OxRdtase_30kDa_su"/>
</dbReference>
<keyword evidence="16" id="KW-0560">Oxidoreductase</keyword>
<keyword evidence="7 13" id="KW-1278">Translocase</keyword>
<feature type="domain" description="NADH-quinone oxidoreductase subunit D" evidence="15">
    <location>
        <begin position="331"/>
        <end position="601"/>
    </location>
</feature>
<evidence type="ECO:0000256" key="4">
    <source>
        <dbReference type="ARBA" id="ARBA00022448"/>
    </source>
</evidence>
<keyword evidence="9 13" id="KW-0830">Ubiquinone</keyword>
<dbReference type="InterPro" id="IPR022885">
    <property type="entry name" value="NDH1_su_D/H"/>
</dbReference>
<dbReference type="Gene3D" id="3.30.460.80">
    <property type="entry name" value="NADH:ubiquinone oxidoreductase, 30kDa subunit"/>
    <property type="match status" value="1"/>
</dbReference>
<comment type="subunit">
    <text evidence="13">NDH-1 is composed of 13 different subunits. Subunits NuoB, CD, E, F, and G constitute the peripheral sector of the complex.</text>
</comment>
<feature type="region of interest" description="NADH dehydrogenase I subunit D" evidence="13">
    <location>
        <begin position="216"/>
        <end position="601"/>
    </location>
</feature>
<dbReference type="RefSeq" id="WP_265720278.1">
    <property type="nucleotide sequence ID" value="NZ_JAPIVK010000002.1"/>
</dbReference>
<evidence type="ECO:0000256" key="8">
    <source>
        <dbReference type="ARBA" id="ARBA00023027"/>
    </source>
</evidence>
<dbReference type="PROSITE" id="PS00535">
    <property type="entry name" value="COMPLEX1_49K"/>
    <property type="match status" value="1"/>
</dbReference>
<evidence type="ECO:0000256" key="11">
    <source>
        <dbReference type="ARBA" id="ARBA00023268"/>
    </source>
</evidence>
<dbReference type="PROSITE" id="PS00542">
    <property type="entry name" value="COMPLEX1_30K"/>
    <property type="match status" value="1"/>
</dbReference>
<comment type="similarity">
    <text evidence="13">In the N-terminal section; belongs to the complex I 30 kDa subunit family.</text>
</comment>
<evidence type="ECO:0000256" key="1">
    <source>
        <dbReference type="ARBA" id="ARBA00002378"/>
    </source>
</evidence>